<dbReference type="PANTHER" id="PTHR44019">
    <property type="entry name" value="WD REPEAT-CONTAINING PROTEIN 55"/>
    <property type="match status" value="1"/>
</dbReference>
<protein>
    <submittedName>
        <fullName evidence="6">WD40 repeat domain-containing protein</fullName>
    </submittedName>
</protein>
<dbReference type="InterPro" id="IPR049052">
    <property type="entry name" value="nSTAND1"/>
</dbReference>
<dbReference type="Gene3D" id="3.40.50.300">
    <property type="entry name" value="P-loop containing nucleotide triphosphate hydrolases"/>
    <property type="match status" value="1"/>
</dbReference>
<feature type="repeat" description="WD" evidence="3">
    <location>
        <begin position="757"/>
        <end position="798"/>
    </location>
</feature>
<gene>
    <name evidence="6" type="ORF">ICL16_10630</name>
</gene>
<feature type="repeat" description="WD" evidence="3">
    <location>
        <begin position="934"/>
        <end position="975"/>
    </location>
</feature>
<feature type="compositionally biased region" description="Polar residues" evidence="4">
    <location>
        <begin position="1"/>
        <end position="10"/>
    </location>
</feature>
<dbReference type="InterPro" id="IPR011047">
    <property type="entry name" value="Quinoprotein_ADH-like_sf"/>
</dbReference>
<dbReference type="SUPFAM" id="SSF52540">
    <property type="entry name" value="P-loop containing nucleoside triphosphate hydrolases"/>
    <property type="match status" value="1"/>
</dbReference>
<dbReference type="SUPFAM" id="SSF50978">
    <property type="entry name" value="WD40 repeat-like"/>
    <property type="match status" value="2"/>
</dbReference>
<dbReference type="InterPro" id="IPR019775">
    <property type="entry name" value="WD40_repeat_CS"/>
</dbReference>
<sequence length="1526" mass="169641">MNKVPSSEENSLLPPHQGIQQNVEQSTIKGGMQSNQGNNNTQIQDNKRIVEQTIKKAQYVANTGEGNAVINITNYYYREDIKVAPVTSADTNTDDNLPCPYRGLFHFGPNDAEFFFGRDVFIEELIQATVKRNFIPVLGASGSGKSSVVLAGLIPKLQQQGCWLFTHFRPGSDPFQALAESLVPLYTSGDATVQIAQARVLAKYFHDDKVTLSGIFSHIRRQHPNHRVLLIADQFEELYTLCNDEKTRTSFLDTLLDAFQSSSGFQSPPVLIATMRADFLGNALSYPPFGDVLQNTDIKIRSMNHSELSQVIVKPAEILGITFEAGLVERILDDVEDKPGNLPLLEFALTLLWQQRTGKQITHTVYDAIDNVQGALARYADEIYDKLSATEQEQVRRIFIQLVRPGEGTEDTLRLATKAELGETSWALVTEIANARLVVTSRNSADQETVEVVHEALIRNWGKLRQWMETDRSFRAWQERLRAAMQQWDATSRDEAALLRGKPLADAQEWLQKRPEELTAEQEYIQTSLALQKKEREQQERQRQRVIAGLTSGLVGALLLAGIAGVGWWRANVAETNARIRALASSSKALSALYKERASTLEYALKYSEKLPSKEEKDALLNQQNNALINAIKAGREVQRAGWVEAGTRIQVLNTLQRAVYGGYKQIEEIKIPECFSSSLKGVVGSSPDGKKIVCTTYDGTVRLWERTTSRKLKNLKGDLDWVGDVRFSPDGKTIASGSMSDVKLWDRTTGEEIKTFKGHLSEVSSINFSPDGKTIVAGNLDGTVIVWDVMTGRELKTLKSHSGEVESVSFSPDGKTIAESSINTLTLWDILTGTELKTFTFKFRNYGFQFSPNSKVIAFADNDKTKLWDITAGREVKTLSSGNPTFSPDSKTIATTDNSERKLNPNSNSKDKFIGKGYVKLWDVSTGRELQTLQGHLSVVNNITFSPDRKTLASASSDNTVRIWDIATGKTLKILQGHLEALDVSFSPDGKTLAASNADTRTAVPYNFLIKNSVNLWDVSTGREIKTLIQGDLLTKVNSIHFSPDSKILAATYRDGTTKLWDVSTGRVLNLPREHDFRKDVNNIMFSLNSQMIASASADGTVTLQDSMNGRDIRTLKGHSNWVNDVNLSPDAKTIATASADGTVRLWDLASGREIKTLESHSGEMTSVNFSPDGKTIVTAGADDKVRLWNVSSGKELKLLSGYSHKIIRVGFADKGGKKIFAKNLDGTTELWEASTGRESDFYNGEILKTGDFSFSDDGKTIVTVNWDGIVRWRDISTSRETKTLKVSFPVAHSASFSKDGKMIAAATPQGIVLWDITTGKQLKSFKGHSDWSKNVIFSPNSKLIAAFSSDDKATDRTVQLWNIKTGEEIKTIKENFNLVNDISFSPDSKTIAFANRDSTVRLWDIATGKKILTLRGHKDNVYKVYFSPDGKTIISQGYDSLKFWDIFMDKAEVGTYDSKDYSFSYAFNLNEKTLALVNRQGLLLLNFDLDDLVRRGCNQVSDYLKTNSEVSESDKHLCDYDIIG</sequence>
<evidence type="ECO:0000256" key="1">
    <source>
        <dbReference type="ARBA" id="ARBA00022574"/>
    </source>
</evidence>
<dbReference type="InterPro" id="IPR027417">
    <property type="entry name" value="P-loop_NTPase"/>
</dbReference>
<feature type="region of interest" description="Disordered" evidence="4">
    <location>
        <begin position="880"/>
        <end position="910"/>
    </location>
</feature>
<evidence type="ECO:0000256" key="4">
    <source>
        <dbReference type="SAM" id="MobiDB-lite"/>
    </source>
</evidence>
<feature type="compositionally biased region" description="Basic and acidic residues" evidence="4">
    <location>
        <begin position="899"/>
        <end position="910"/>
    </location>
</feature>
<accession>A0A8J6XJA7</accession>
<dbReference type="Pfam" id="PF00400">
    <property type="entry name" value="WD40"/>
    <property type="match status" value="13"/>
</dbReference>
<dbReference type="InterPro" id="IPR015943">
    <property type="entry name" value="WD40/YVTN_repeat-like_dom_sf"/>
</dbReference>
<dbReference type="EMBL" id="JACXAE010000040">
    <property type="protein sequence ID" value="MBD2772519.1"/>
    <property type="molecule type" value="Genomic_DNA"/>
</dbReference>
<dbReference type="InterPro" id="IPR050505">
    <property type="entry name" value="WDR55/POC1"/>
</dbReference>
<organism evidence="6 7">
    <name type="scientific">Iningainema tapete BLCC-T55</name>
    <dbReference type="NCBI Taxonomy" id="2748662"/>
    <lineage>
        <taxon>Bacteria</taxon>
        <taxon>Bacillati</taxon>
        <taxon>Cyanobacteriota</taxon>
        <taxon>Cyanophyceae</taxon>
        <taxon>Nostocales</taxon>
        <taxon>Scytonemataceae</taxon>
        <taxon>Iningainema tapete</taxon>
    </lineage>
</organism>
<dbReference type="Pfam" id="PF20703">
    <property type="entry name" value="nSTAND1"/>
    <property type="match status" value="1"/>
</dbReference>
<dbReference type="SUPFAM" id="SSF50998">
    <property type="entry name" value="Quinoprotein alcohol dehydrogenase-like"/>
    <property type="match status" value="1"/>
</dbReference>
<reference evidence="6" key="1">
    <citation type="submission" date="2020-09" db="EMBL/GenBank/DDBJ databases">
        <title>Iningainema tapete sp. nov. (Scytonemataceae, Cyanobacteria) from greenhouses in central Florida (USA) produces two types of nodularin with biosynthetic potential for microcystin-LR and anabaenopeptins.</title>
        <authorList>
            <person name="Berthold D.E."/>
            <person name="Lefler F.W."/>
            <person name="Huang I.-S."/>
            <person name="Abdulla H."/>
            <person name="Zimba P.V."/>
            <person name="Laughinghouse H.D. IV."/>
        </authorList>
    </citation>
    <scope>NUCLEOTIDE SEQUENCE</scope>
    <source>
        <strain evidence="6">BLCCT55</strain>
    </source>
</reference>
<dbReference type="PROSITE" id="PS50082">
    <property type="entry name" value="WD_REPEATS_2"/>
    <property type="match status" value="9"/>
</dbReference>
<evidence type="ECO:0000313" key="7">
    <source>
        <dbReference type="Proteomes" id="UP000629098"/>
    </source>
</evidence>
<dbReference type="InterPro" id="IPR036322">
    <property type="entry name" value="WD40_repeat_dom_sf"/>
</dbReference>
<feature type="repeat" description="WD" evidence="3">
    <location>
        <begin position="1374"/>
        <end position="1415"/>
    </location>
</feature>
<dbReference type="Gene3D" id="2.130.10.10">
    <property type="entry name" value="YVTN repeat-like/Quinoprotein amine dehydrogenase"/>
    <property type="match status" value="5"/>
</dbReference>
<name>A0A8J6XJA7_9CYAN</name>
<dbReference type="RefSeq" id="WP_190827188.1">
    <property type="nucleotide sequence ID" value="NZ_CAWPPI010000040.1"/>
</dbReference>
<feature type="region of interest" description="Disordered" evidence="4">
    <location>
        <begin position="1"/>
        <end position="23"/>
    </location>
</feature>
<evidence type="ECO:0000256" key="2">
    <source>
        <dbReference type="ARBA" id="ARBA00022737"/>
    </source>
</evidence>
<evidence type="ECO:0000259" key="5">
    <source>
        <dbReference type="Pfam" id="PF20703"/>
    </source>
</evidence>
<dbReference type="PRINTS" id="PR00320">
    <property type="entry name" value="GPROTEINBRPT"/>
</dbReference>
<dbReference type="InterPro" id="IPR020472">
    <property type="entry name" value="WD40_PAC1"/>
</dbReference>
<dbReference type="InterPro" id="IPR001680">
    <property type="entry name" value="WD40_rpt"/>
</dbReference>
<feature type="compositionally biased region" description="Polar residues" evidence="4">
    <location>
        <begin position="880"/>
        <end position="898"/>
    </location>
</feature>
<dbReference type="PROSITE" id="PS00678">
    <property type="entry name" value="WD_REPEATS_1"/>
    <property type="match status" value="5"/>
</dbReference>
<comment type="caution">
    <text evidence="6">The sequence shown here is derived from an EMBL/GenBank/DDBJ whole genome shotgun (WGS) entry which is preliminary data.</text>
</comment>
<evidence type="ECO:0000256" key="3">
    <source>
        <dbReference type="PROSITE-ProRule" id="PRU00221"/>
    </source>
</evidence>
<dbReference type="Proteomes" id="UP000629098">
    <property type="component" value="Unassembled WGS sequence"/>
</dbReference>
<feature type="repeat" description="WD" evidence="3">
    <location>
        <begin position="1038"/>
        <end position="1072"/>
    </location>
</feature>
<dbReference type="CDD" id="cd00200">
    <property type="entry name" value="WD40"/>
    <property type="match status" value="3"/>
</dbReference>
<feature type="domain" description="Novel STAND NTPase 1" evidence="5">
    <location>
        <begin position="100"/>
        <end position="495"/>
    </location>
</feature>
<feature type="repeat" description="WD" evidence="3">
    <location>
        <begin position="799"/>
        <end position="839"/>
    </location>
</feature>
<proteinExistence type="predicted"/>
<keyword evidence="1 3" id="KW-0853">WD repeat</keyword>
<dbReference type="PROSITE" id="PS50294">
    <property type="entry name" value="WD_REPEATS_REGION"/>
    <property type="match status" value="6"/>
</dbReference>
<keyword evidence="2" id="KW-0677">Repeat</keyword>
<feature type="repeat" description="WD" evidence="3">
    <location>
        <begin position="1416"/>
        <end position="1442"/>
    </location>
</feature>
<feature type="repeat" description="WD" evidence="3">
    <location>
        <begin position="687"/>
        <end position="715"/>
    </location>
</feature>
<dbReference type="SMART" id="SM00320">
    <property type="entry name" value="WD40"/>
    <property type="match status" value="17"/>
</dbReference>
<keyword evidence="7" id="KW-1185">Reference proteome</keyword>
<evidence type="ECO:0000313" key="6">
    <source>
        <dbReference type="EMBL" id="MBD2772519.1"/>
    </source>
</evidence>
<feature type="repeat" description="WD" evidence="3">
    <location>
        <begin position="1117"/>
        <end position="1158"/>
    </location>
</feature>
<feature type="repeat" description="WD" evidence="3">
    <location>
        <begin position="1159"/>
        <end position="1200"/>
    </location>
</feature>
<dbReference type="PANTHER" id="PTHR44019:SF8">
    <property type="entry name" value="POC1 CENTRIOLAR PROTEIN HOMOLOG"/>
    <property type="match status" value="1"/>
</dbReference>